<comment type="caution">
    <text evidence="3">The sequence shown here is derived from an EMBL/GenBank/DDBJ whole genome shotgun (WGS) entry which is preliminary data.</text>
</comment>
<feature type="compositionally biased region" description="Low complexity" evidence="1">
    <location>
        <begin position="197"/>
        <end position="220"/>
    </location>
</feature>
<proteinExistence type="predicted"/>
<evidence type="ECO:0000313" key="4">
    <source>
        <dbReference type="Proteomes" id="UP001500274"/>
    </source>
</evidence>
<gene>
    <name evidence="3" type="ORF">GCM10009862_01640</name>
</gene>
<evidence type="ECO:0000313" key="3">
    <source>
        <dbReference type="EMBL" id="GAA2566686.1"/>
    </source>
</evidence>
<dbReference type="InterPro" id="IPR043739">
    <property type="entry name" value="DUF5684"/>
</dbReference>
<dbReference type="Pfam" id="PF18936">
    <property type="entry name" value="DUF5684"/>
    <property type="match status" value="1"/>
</dbReference>
<dbReference type="EMBL" id="BAAARI010000001">
    <property type="protein sequence ID" value="GAA2566686.1"/>
    <property type="molecule type" value="Genomic_DNA"/>
</dbReference>
<reference evidence="3 4" key="1">
    <citation type="journal article" date="2019" name="Int. J. Syst. Evol. Microbiol.">
        <title>The Global Catalogue of Microorganisms (GCM) 10K type strain sequencing project: providing services to taxonomists for standard genome sequencing and annotation.</title>
        <authorList>
            <consortium name="The Broad Institute Genomics Platform"/>
            <consortium name="The Broad Institute Genome Sequencing Center for Infectious Disease"/>
            <person name="Wu L."/>
            <person name="Ma J."/>
        </authorList>
    </citation>
    <scope>NUCLEOTIDE SEQUENCE [LARGE SCALE GENOMIC DNA]</scope>
    <source>
        <strain evidence="3 4">JCM 16365</strain>
    </source>
</reference>
<protein>
    <recommendedName>
        <fullName evidence="5">Large exoprotein</fullName>
    </recommendedName>
</protein>
<feature type="transmembrane region" description="Helical" evidence="2">
    <location>
        <begin position="126"/>
        <end position="145"/>
    </location>
</feature>
<evidence type="ECO:0008006" key="5">
    <source>
        <dbReference type="Google" id="ProtNLM"/>
    </source>
</evidence>
<name>A0ABN3P7K9_9MICO</name>
<evidence type="ECO:0000256" key="1">
    <source>
        <dbReference type="SAM" id="MobiDB-lite"/>
    </source>
</evidence>
<feature type="transmembrane region" description="Helical" evidence="2">
    <location>
        <begin position="74"/>
        <end position="95"/>
    </location>
</feature>
<feature type="compositionally biased region" description="Pro residues" evidence="1">
    <location>
        <begin position="221"/>
        <end position="261"/>
    </location>
</feature>
<sequence length="272" mass="29019">MSPYAYNYDYGYSGAAAFGIFFAFLGVFLLIAAAAYVVSSIFYNKLFEKAGVEGKWRGWVPVYREMVFVKLGDLNPWWLLVLFGAAFVLSLIPYIGALISWIPSLAATVYMVMAAYRVGQKLQKEGAWVVLYFFLSIVWLGIMAYDKSRWNPQIAPAPWSRSFLADNVVWSGIPVQPGAPAPQGAYGAPGAYPPPAGYAQPGGYPQQPGAYPQQPGAYAPPAAPQPGAYPPPAYTPPPAGGTPAPSEPATPPTAPPAPPTTPGSDQAEPPRG</sequence>
<keyword evidence="2" id="KW-0812">Transmembrane</keyword>
<organism evidence="3 4">
    <name type="scientific">Microbacterium binotii</name>
    <dbReference type="NCBI Taxonomy" id="462710"/>
    <lineage>
        <taxon>Bacteria</taxon>
        <taxon>Bacillati</taxon>
        <taxon>Actinomycetota</taxon>
        <taxon>Actinomycetes</taxon>
        <taxon>Micrococcales</taxon>
        <taxon>Microbacteriaceae</taxon>
        <taxon>Microbacterium</taxon>
    </lineage>
</organism>
<evidence type="ECO:0000256" key="2">
    <source>
        <dbReference type="SAM" id="Phobius"/>
    </source>
</evidence>
<dbReference type="RefSeq" id="WP_344225945.1">
    <property type="nucleotide sequence ID" value="NZ_BAAARI010000001.1"/>
</dbReference>
<keyword evidence="2" id="KW-1133">Transmembrane helix</keyword>
<accession>A0ABN3P7K9</accession>
<feature type="region of interest" description="Disordered" evidence="1">
    <location>
        <begin position="197"/>
        <end position="272"/>
    </location>
</feature>
<keyword evidence="4" id="KW-1185">Reference proteome</keyword>
<feature type="transmembrane region" description="Helical" evidence="2">
    <location>
        <begin position="12"/>
        <end position="38"/>
    </location>
</feature>
<feature type="transmembrane region" description="Helical" evidence="2">
    <location>
        <begin position="101"/>
        <end position="119"/>
    </location>
</feature>
<keyword evidence="2" id="KW-0472">Membrane</keyword>
<dbReference type="Proteomes" id="UP001500274">
    <property type="component" value="Unassembled WGS sequence"/>
</dbReference>